<evidence type="ECO:0000259" key="3">
    <source>
        <dbReference type="PROSITE" id="PS51186"/>
    </source>
</evidence>
<dbReference type="Gene3D" id="3.40.630.30">
    <property type="match status" value="1"/>
</dbReference>
<dbReference type="EMBL" id="FNSC01000001">
    <property type="protein sequence ID" value="SEC96425.1"/>
    <property type="molecule type" value="Genomic_DNA"/>
</dbReference>
<dbReference type="AlphaFoldDB" id="A0A1H4WT58"/>
<proteinExistence type="predicted"/>
<organism evidence="4 5">
    <name type="scientific">Pseudomonas anguilliseptica</name>
    <dbReference type="NCBI Taxonomy" id="53406"/>
    <lineage>
        <taxon>Bacteria</taxon>
        <taxon>Pseudomonadati</taxon>
        <taxon>Pseudomonadota</taxon>
        <taxon>Gammaproteobacteria</taxon>
        <taxon>Pseudomonadales</taxon>
        <taxon>Pseudomonadaceae</taxon>
        <taxon>Pseudomonas</taxon>
    </lineage>
</organism>
<dbReference type="InterPro" id="IPR016181">
    <property type="entry name" value="Acyl_CoA_acyltransferase"/>
</dbReference>
<name>A0A1H4WT58_PSEAG</name>
<reference evidence="5" key="1">
    <citation type="submission" date="2016-10" db="EMBL/GenBank/DDBJ databases">
        <authorList>
            <person name="Varghese N."/>
            <person name="Submissions S."/>
        </authorList>
    </citation>
    <scope>NUCLEOTIDE SEQUENCE [LARGE SCALE GENOMIC DNA]</scope>
    <source>
        <strain evidence="5">DSM 12111</strain>
    </source>
</reference>
<keyword evidence="5" id="KW-1185">Reference proteome</keyword>
<dbReference type="SUPFAM" id="SSF55729">
    <property type="entry name" value="Acyl-CoA N-acyltransferases (Nat)"/>
    <property type="match status" value="1"/>
</dbReference>
<dbReference type="GO" id="GO:0016747">
    <property type="term" value="F:acyltransferase activity, transferring groups other than amino-acyl groups"/>
    <property type="evidence" value="ECO:0007669"/>
    <property type="project" value="InterPro"/>
</dbReference>
<keyword evidence="2" id="KW-0012">Acyltransferase</keyword>
<dbReference type="PANTHER" id="PTHR43877">
    <property type="entry name" value="AMINOALKYLPHOSPHONATE N-ACETYLTRANSFERASE-RELATED-RELATED"/>
    <property type="match status" value="1"/>
</dbReference>
<dbReference type="CDD" id="cd04301">
    <property type="entry name" value="NAT_SF"/>
    <property type="match status" value="1"/>
</dbReference>
<sequence>MEIRSVGPGELDALLALYEHLHPEDQPLPARDQVEVVWQAIIANPGQQCFGLYRDARLVASCSINLVANLTRGCRPFAVIENVVTHSEHRGCGYGQALLAHAKAFAWGQGCYKVMLMTSSKDPATLRFYERAGFDRHDKQAFIAKPPA</sequence>
<dbReference type="STRING" id="53406.SAMN05421553_1761"/>
<dbReference type="InterPro" id="IPR050832">
    <property type="entry name" value="Bact_Acetyltransf"/>
</dbReference>
<evidence type="ECO:0000256" key="2">
    <source>
        <dbReference type="ARBA" id="ARBA00023315"/>
    </source>
</evidence>
<gene>
    <name evidence="4" type="ORF">SAMN05421553_1761</name>
</gene>
<dbReference type="RefSeq" id="WP_090379235.1">
    <property type="nucleotide sequence ID" value="NZ_CP156749.1"/>
</dbReference>
<evidence type="ECO:0000256" key="1">
    <source>
        <dbReference type="ARBA" id="ARBA00022679"/>
    </source>
</evidence>
<keyword evidence="1 4" id="KW-0808">Transferase</keyword>
<accession>A0A1H4WT58</accession>
<dbReference type="Pfam" id="PF00583">
    <property type="entry name" value="Acetyltransf_1"/>
    <property type="match status" value="1"/>
</dbReference>
<evidence type="ECO:0000313" key="4">
    <source>
        <dbReference type="EMBL" id="SEC96425.1"/>
    </source>
</evidence>
<dbReference type="PROSITE" id="PS51186">
    <property type="entry name" value="GNAT"/>
    <property type="match status" value="1"/>
</dbReference>
<feature type="domain" description="N-acetyltransferase" evidence="3">
    <location>
        <begin position="1"/>
        <end position="148"/>
    </location>
</feature>
<dbReference type="InterPro" id="IPR000182">
    <property type="entry name" value="GNAT_dom"/>
</dbReference>
<protein>
    <submittedName>
        <fullName evidence="4">Acetyltransferase (GNAT) family protein</fullName>
    </submittedName>
</protein>
<dbReference type="OrthoDB" id="7595389at2"/>
<evidence type="ECO:0000313" key="5">
    <source>
        <dbReference type="Proteomes" id="UP000242849"/>
    </source>
</evidence>
<dbReference type="Proteomes" id="UP000242849">
    <property type="component" value="Unassembled WGS sequence"/>
</dbReference>